<reference evidence="1 2" key="1">
    <citation type="submission" date="2021-08" db="EMBL/GenBank/DDBJ databases">
        <title>Draft genome sequence of Mycolicibacterium sp. NGTWS1702 strain.</title>
        <authorList>
            <person name="Matsumoto M."/>
            <person name="Tang B.C.C."/>
            <person name="Machida Y."/>
            <person name="Matoyama H."/>
            <person name="Kishihara T."/>
            <person name="Sato S."/>
            <person name="Kondo I."/>
            <person name="Sano M."/>
            <person name="Kato G."/>
        </authorList>
    </citation>
    <scope>NUCLEOTIDE SEQUENCE [LARGE SCALE GENOMIC DNA]</scope>
    <source>
        <strain evidence="1 2">NGTWSNA01</strain>
    </source>
</reference>
<dbReference type="EMBL" id="BPRH01001409">
    <property type="protein sequence ID" value="GJF13260.1"/>
    <property type="molecule type" value="Genomic_DNA"/>
</dbReference>
<gene>
    <name evidence="1" type="ORF">NGTWS1702_13310</name>
</gene>
<organism evidence="1 2">
    <name type="scientific">Mycolicibacterium cyprinidarum</name>
    <dbReference type="NCBI Taxonomy" id="2860311"/>
    <lineage>
        <taxon>Bacteria</taxon>
        <taxon>Bacillati</taxon>
        <taxon>Actinomycetota</taxon>
        <taxon>Actinomycetes</taxon>
        <taxon>Mycobacteriales</taxon>
        <taxon>Mycobacteriaceae</taxon>
        <taxon>Mycolicibacterium</taxon>
    </lineage>
</organism>
<evidence type="ECO:0000313" key="2">
    <source>
        <dbReference type="Proteomes" id="UP001060504"/>
    </source>
</evidence>
<evidence type="ECO:0000313" key="1">
    <source>
        <dbReference type="EMBL" id="GJF13260.1"/>
    </source>
</evidence>
<name>A0ABQ4VF50_9MYCO</name>
<proteinExistence type="predicted"/>
<protein>
    <submittedName>
        <fullName evidence="1">Uncharacterized protein</fullName>
    </submittedName>
</protein>
<comment type="caution">
    <text evidence="1">The sequence shown here is derived from an EMBL/GenBank/DDBJ whole genome shotgun (WGS) entry which is preliminary data.</text>
</comment>
<dbReference type="Proteomes" id="UP001060504">
    <property type="component" value="Unassembled WGS sequence"/>
</dbReference>
<accession>A0ABQ4VF50</accession>
<sequence>MRPPAAFPYRLDRRWAPLFTALGVNDRDGVDLTDDGLLRATYGRFSIETPLDNVDHTLVTGPHRWYTAVGVRLSFTDDGITFGTNHTSGLCIAFKARIPKVIGFKDHSALWVSVADPQGLAAAIGR</sequence>
<keyword evidence="2" id="KW-1185">Reference proteome</keyword>